<gene>
    <name evidence="1" type="ORF">BQ2448_2434</name>
</gene>
<dbReference type="EMBL" id="FMSP01000004">
    <property type="protein sequence ID" value="SCV69414.1"/>
    <property type="molecule type" value="Genomic_DNA"/>
</dbReference>
<proteinExistence type="predicted"/>
<protein>
    <submittedName>
        <fullName evidence="1">BQ2448_2434 protein</fullName>
    </submittedName>
</protein>
<keyword evidence="2" id="KW-1185">Reference proteome</keyword>
<name>A0A238FBZ2_9BASI</name>
<dbReference type="PROSITE" id="PS51257">
    <property type="entry name" value="PROKAR_LIPOPROTEIN"/>
    <property type="match status" value="1"/>
</dbReference>
<dbReference type="Proteomes" id="UP000198372">
    <property type="component" value="Unassembled WGS sequence"/>
</dbReference>
<evidence type="ECO:0000313" key="2">
    <source>
        <dbReference type="Proteomes" id="UP000198372"/>
    </source>
</evidence>
<dbReference type="AlphaFoldDB" id="A0A238FBZ2"/>
<evidence type="ECO:0000313" key="1">
    <source>
        <dbReference type="EMBL" id="SCV69414.1"/>
    </source>
</evidence>
<organism evidence="1 2">
    <name type="scientific">Microbotryum intermedium</name>
    <dbReference type="NCBI Taxonomy" id="269621"/>
    <lineage>
        <taxon>Eukaryota</taxon>
        <taxon>Fungi</taxon>
        <taxon>Dikarya</taxon>
        <taxon>Basidiomycota</taxon>
        <taxon>Pucciniomycotina</taxon>
        <taxon>Microbotryomycetes</taxon>
        <taxon>Microbotryales</taxon>
        <taxon>Microbotryaceae</taxon>
        <taxon>Microbotryum</taxon>
    </lineage>
</organism>
<sequence length="90" mass="9468">MRWALARTLPFDDHLFVALTALGSASCAHAAELCLPSALPLPFLIATLRNCLVATLWSSTVPASGSTFPVTMPTVSARGRTAPAPVCFQL</sequence>
<reference evidence="2" key="1">
    <citation type="submission" date="2016-09" db="EMBL/GenBank/DDBJ databases">
        <authorList>
            <person name="Jeantristanb JTB J.-T."/>
            <person name="Ricardo R."/>
        </authorList>
    </citation>
    <scope>NUCLEOTIDE SEQUENCE [LARGE SCALE GENOMIC DNA]</scope>
</reference>
<accession>A0A238FBZ2</accession>